<evidence type="ECO:0000259" key="11">
    <source>
        <dbReference type="PROSITE" id="PS50061"/>
    </source>
</evidence>
<dbReference type="GO" id="GO:0001228">
    <property type="term" value="F:DNA-binding transcription activator activity, RNA polymerase II-specific"/>
    <property type="evidence" value="ECO:0007669"/>
    <property type="project" value="UniProtKB-ARBA"/>
</dbReference>
<dbReference type="GO" id="GO:0030154">
    <property type="term" value="P:cell differentiation"/>
    <property type="evidence" value="ECO:0007669"/>
    <property type="project" value="TreeGrafter"/>
</dbReference>
<dbReference type="InterPro" id="IPR013761">
    <property type="entry name" value="SAM/pointed_sf"/>
</dbReference>
<accession>S7P8U5</accession>
<evidence type="ECO:0000256" key="1">
    <source>
        <dbReference type="ARBA" id="ARBA00004123"/>
    </source>
</evidence>
<sequence length="346" mass="40395">MILEGSGVMNLNPSNNLLHQQPTWTDSYPMCNVSSGFFGGQWHEIHPQYWTKYQVWEWLQHLLDTNQLDASCIPFQEFDINGEHLCNMSLQEFIRAAGTAGQLLYSNLQHLKWNGQCSSDLFQSTHNVIVKTEQTDPSIMNTWKEENYLYDTNYGSTVDLLDSKTFCRAQISMTTTNHLPVDPSIMNTWKEENYLYDTNYGSTVDLLDSKTFCRAQISMTTTNHLPVAESPDVKKEQDHPAKSHTKKHNPRGTHLWEFIRDILLNPDKNPGLIKWEDRSEGIFRFLKSEAVAQLWGKKKNNSSMTYEKLSRAMRYYYKREILERVDGRRLVYKFGKNARGWRENEN</sequence>
<evidence type="ECO:0000256" key="4">
    <source>
        <dbReference type="ARBA" id="ARBA00023015"/>
    </source>
</evidence>
<keyword evidence="5 9" id="KW-0238">DNA-binding</keyword>
<evidence type="ECO:0000256" key="5">
    <source>
        <dbReference type="ARBA" id="ARBA00023125"/>
    </source>
</evidence>
<protein>
    <recommendedName>
        <fullName evidence="3">ETS homologous factor</fullName>
    </recommendedName>
    <alternativeName>
        <fullName evidence="8">ETS domain-containing transcription factor</fullName>
    </alternativeName>
</protein>
<feature type="region of interest" description="Disordered" evidence="10">
    <location>
        <begin position="229"/>
        <end position="249"/>
    </location>
</feature>
<dbReference type="PRINTS" id="PR00454">
    <property type="entry name" value="ETSDOMAIN"/>
</dbReference>
<dbReference type="Gene3D" id="1.10.150.50">
    <property type="entry name" value="Transcription Factor, Ets-1"/>
    <property type="match status" value="1"/>
</dbReference>
<evidence type="ECO:0000313" key="13">
    <source>
        <dbReference type="EMBL" id="EPQ06658.1"/>
    </source>
</evidence>
<dbReference type="Gene3D" id="1.10.10.10">
    <property type="entry name" value="Winged helix-like DNA-binding domain superfamily/Winged helix DNA-binding domain"/>
    <property type="match status" value="1"/>
</dbReference>
<evidence type="ECO:0000256" key="3">
    <source>
        <dbReference type="ARBA" id="ARBA00018937"/>
    </source>
</evidence>
<dbReference type="PANTHER" id="PTHR11849">
    <property type="entry name" value="ETS"/>
    <property type="match status" value="1"/>
</dbReference>
<reference evidence="13 14" key="1">
    <citation type="journal article" date="2013" name="Nat. Commun.">
        <title>Genome analysis reveals insights into physiology and longevity of the Brandt's bat Myotis brandtii.</title>
        <authorList>
            <person name="Seim I."/>
            <person name="Fang X."/>
            <person name="Xiong Z."/>
            <person name="Lobanov A.V."/>
            <person name="Huang Z."/>
            <person name="Ma S."/>
            <person name="Feng Y."/>
            <person name="Turanov A.A."/>
            <person name="Zhu Y."/>
            <person name="Lenz T.L."/>
            <person name="Gerashchenko M.V."/>
            <person name="Fan D."/>
            <person name="Hee Yim S."/>
            <person name="Yao X."/>
            <person name="Jordan D."/>
            <person name="Xiong Y."/>
            <person name="Ma Y."/>
            <person name="Lyapunov A.N."/>
            <person name="Chen G."/>
            <person name="Kulakova O.I."/>
            <person name="Sun Y."/>
            <person name="Lee S.G."/>
            <person name="Bronson R.T."/>
            <person name="Moskalev A.A."/>
            <person name="Sunyaev S.R."/>
            <person name="Zhang G."/>
            <person name="Krogh A."/>
            <person name="Wang J."/>
            <person name="Gladyshev V.N."/>
        </authorList>
    </citation>
    <scope>NUCLEOTIDE SEQUENCE [LARGE SCALE GENOMIC DNA]</scope>
</reference>
<dbReference type="SUPFAM" id="SSF47769">
    <property type="entry name" value="SAM/Pointed domain"/>
    <property type="match status" value="1"/>
</dbReference>
<proteinExistence type="inferred from homology"/>
<evidence type="ECO:0000256" key="10">
    <source>
        <dbReference type="SAM" id="MobiDB-lite"/>
    </source>
</evidence>
<dbReference type="FunFam" id="1.10.10.10:FF:000136">
    <property type="entry name" value="ETS homologous factor isoform X1"/>
    <property type="match status" value="1"/>
</dbReference>
<feature type="domain" description="PNT" evidence="12">
    <location>
        <begin position="29"/>
        <end position="115"/>
    </location>
</feature>
<dbReference type="Proteomes" id="UP000052978">
    <property type="component" value="Unassembled WGS sequence"/>
</dbReference>
<evidence type="ECO:0000259" key="12">
    <source>
        <dbReference type="PROSITE" id="PS51433"/>
    </source>
</evidence>
<feature type="compositionally biased region" description="Basic and acidic residues" evidence="10">
    <location>
        <begin position="231"/>
        <end position="241"/>
    </location>
</feature>
<dbReference type="SMART" id="SM00251">
    <property type="entry name" value="SAM_PNT"/>
    <property type="match status" value="1"/>
</dbReference>
<name>S7P8U5_MYOBR</name>
<keyword evidence="7 9" id="KW-0539">Nucleus</keyword>
<evidence type="ECO:0000256" key="8">
    <source>
        <dbReference type="ARBA" id="ARBA00031474"/>
    </source>
</evidence>
<dbReference type="Pfam" id="PF00178">
    <property type="entry name" value="Ets"/>
    <property type="match status" value="1"/>
</dbReference>
<keyword evidence="4" id="KW-0805">Transcription regulation</keyword>
<evidence type="ECO:0000256" key="7">
    <source>
        <dbReference type="ARBA" id="ARBA00023242"/>
    </source>
</evidence>
<dbReference type="GO" id="GO:0005634">
    <property type="term" value="C:nucleus"/>
    <property type="evidence" value="ECO:0007669"/>
    <property type="project" value="UniProtKB-SubCell"/>
</dbReference>
<dbReference type="Pfam" id="PF02198">
    <property type="entry name" value="SAM_PNT"/>
    <property type="match status" value="1"/>
</dbReference>
<evidence type="ECO:0000256" key="6">
    <source>
        <dbReference type="ARBA" id="ARBA00023163"/>
    </source>
</evidence>
<dbReference type="AlphaFoldDB" id="S7P8U5"/>
<dbReference type="InterPro" id="IPR000418">
    <property type="entry name" value="Ets_dom"/>
</dbReference>
<evidence type="ECO:0000256" key="9">
    <source>
        <dbReference type="RuleBase" id="RU004019"/>
    </source>
</evidence>
<gene>
    <name evidence="13" type="ORF">D623_10030933</name>
</gene>
<dbReference type="SUPFAM" id="SSF46785">
    <property type="entry name" value="Winged helix' DNA-binding domain"/>
    <property type="match status" value="1"/>
</dbReference>
<dbReference type="PANTHER" id="PTHR11849:SF171">
    <property type="entry name" value="ETS HOMOLOGOUS FACTOR"/>
    <property type="match status" value="1"/>
</dbReference>
<dbReference type="InterPro" id="IPR036390">
    <property type="entry name" value="WH_DNA-bd_sf"/>
</dbReference>
<dbReference type="FunFam" id="1.10.150.50:FF:000026">
    <property type="entry name" value="ETS homologous factor isoform X1"/>
    <property type="match status" value="1"/>
</dbReference>
<dbReference type="PROSITE" id="PS50061">
    <property type="entry name" value="ETS_DOMAIN_3"/>
    <property type="match status" value="1"/>
</dbReference>
<dbReference type="PROSITE" id="PS51433">
    <property type="entry name" value="PNT"/>
    <property type="match status" value="1"/>
</dbReference>
<evidence type="ECO:0000256" key="2">
    <source>
        <dbReference type="ARBA" id="ARBA00005562"/>
    </source>
</evidence>
<organism evidence="13 14">
    <name type="scientific">Myotis brandtii</name>
    <name type="common">Brandt's bat</name>
    <dbReference type="NCBI Taxonomy" id="109478"/>
    <lineage>
        <taxon>Eukaryota</taxon>
        <taxon>Metazoa</taxon>
        <taxon>Chordata</taxon>
        <taxon>Craniata</taxon>
        <taxon>Vertebrata</taxon>
        <taxon>Euteleostomi</taxon>
        <taxon>Mammalia</taxon>
        <taxon>Eutheria</taxon>
        <taxon>Laurasiatheria</taxon>
        <taxon>Chiroptera</taxon>
        <taxon>Yangochiroptera</taxon>
        <taxon>Vespertilionidae</taxon>
        <taxon>Myotis</taxon>
    </lineage>
</organism>
<keyword evidence="6" id="KW-0804">Transcription</keyword>
<feature type="domain" description="ETS" evidence="11">
    <location>
        <begin position="253"/>
        <end position="335"/>
    </location>
</feature>
<dbReference type="InterPro" id="IPR003118">
    <property type="entry name" value="Pointed_dom"/>
</dbReference>
<evidence type="ECO:0000313" key="14">
    <source>
        <dbReference type="Proteomes" id="UP000052978"/>
    </source>
</evidence>
<dbReference type="InterPro" id="IPR036388">
    <property type="entry name" value="WH-like_DNA-bd_sf"/>
</dbReference>
<dbReference type="SMART" id="SM00413">
    <property type="entry name" value="ETS"/>
    <property type="match status" value="1"/>
</dbReference>
<dbReference type="EMBL" id="KE162024">
    <property type="protein sequence ID" value="EPQ06658.1"/>
    <property type="molecule type" value="Genomic_DNA"/>
</dbReference>
<keyword evidence="14" id="KW-1185">Reference proteome</keyword>
<comment type="subcellular location">
    <subcellularLocation>
        <location evidence="1 9">Nucleus</location>
    </subcellularLocation>
</comment>
<comment type="similarity">
    <text evidence="2 9">Belongs to the ETS family.</text>
</comment>
<dbReference type="GO" id="GO:1990837">
    <property type="term" value="F:sequence-specific double-stranded DNA binding"/>
    <property type="evidence" value="ECO:0007669"/>
    <property type="project" value="UniProtKB-ARBA"/>
</dbReference>
<dbReference type="InterPro" id="IPR046328">
    <property type="entry name" value="ETS_fam"/>
</dbReference>